<sequence>MNESESHSKLLRAGNQDKEDRISSLPDGILCNILSFLPFKYPVATCILSSRWKCVWTSLPNLCFDEAWIMTEDSWNRFEKSVNMALLLSDSVINRFSLSSITRYNLSQLKFWVSSAISRNVRELELKIYNDCRPELDNLNFGGIELPESIYTSKTLENLKLDLRFFIKAAPPGICFPSVKILDRLFCNCPMLEDLSVAPDMDCECYETLANFNISSATLRRLTLKNWIPLVPWNEHQVVVRAPNLEYLCIDDESLSSYLLHELHSLTTVSVNIDEHSLLQDIEDFESLDAQADHLLQVLHGITNTKFLSFSTGAIHLLNCTSEDLFPTFPNLTSLKNFNFKWIEPHCAAQCLLLHVKRIEILRFGGQKDEMELVKYLLKNGEGLNRMMIVFMNSATKKKLCQKLLRFERGSTTCEVQFL</sequence>
<proteinExistence type="predicted"/>
<reference evidence="2" key="1">
    <citation type="journal article" date="2023" name="Hortic. Res.">
        <title>A chromosome-level phased genome enabling allele-level studies in sweet orange: a case study on citrus Huanglongbing tolerance.</title>
        <authorList>
            <person name="Wu B."/>
            <person name="Yu Q."/>
            <person name="Deng Z."/>
            <person name="Duan Y."/>
            <person name="Luo F."/>
            <person name="Gmitter F. Jr."/>
        </authorList>
    </citation>
    <scope>NUCLEOTIDE SEQUENCE [LARGE SCALE GENOMIC DNA]</scope>
    <source>
        <strain evidence="2">cv. Valencia</strain>
    </source>
</reference>
<keyword evidence="2" id="KW-1185">Reference proteome</keyword>
<dbReference type="Proteomes" id="UP000829398">
    <property type="component" value="Chromosome 6"/>
</dbReference>
<protein>
    <submittedName>
        <fullName evidence="1">FBD-associated F-box protein</fullName>
    </submittedName>
</protein>
<evidence type="ECO:0000313" key="1">
    <source>
        <dbReference type="EMBL" id="KAH9736999.1"/>
    </source>
</evidence>
<accession>A0ACB8JX25</accession>
<evidence type="ECO:0000313" key="2">
    <source>
        <dbReference type="Proteomes" id="UP000829398"/>
    </source>
</evidence>
<organism evidence="1 2">
    <name type="scientific">Citrus sinensis</name>
    <name type="common">Sweet orange</name>
    <name type="synonym">Citrus aurantium var. sinensis</name>
    <dbReference type="NCBI Taxonomy" id="2711"/>
    <lineage>
        <taxon>Eukaryota</taxon>
        <taxon>Viridiplantae</taxon>
        <taxon>Streptophyta</taxon>
        <taxon>Embryophyta</taxon>
        <taxon>Tracheophyta</taxon>
        <taxon>Spermatophyta</taxon>
        <taxon>Magnoliopsida</taxon>
        <taxon>eudicotyledons</taxon>
        <taxon>Gunneridae</taxon>
        <taxon>Pentapetalae</taxon>
        <taxon>rosids</taxon>
        <taxon>malvids</taxon>
        <taxon>Sapindales</taxon>
        <taxon>Rutaceae</taxon>
        <taxon>Aurantioideae</taxon>
        <taxon>Citrus</taxon>
    </lineage>
</organism>
<name>A0ACB8JX25_CITSI</name>
<gene>
    <name evidence="1" type="ORF">KPL71_018302</name>
</gene>
<comment type="caution">
    <text evidence="1">The sequence shown here is derived from an EMBL/GenBank/DDBJ whole genome shotgun (WGS) entry which is preliminary data.</text>
</comment>
<dbReference type="EMBL" id="CM039175">
    <property type="protein sequence ID" value="KAH9736999.1"/>
    <property type="molecule type" value="Genomic_DNA"/>
</dbReference>